<comment type="caution">
    <text evidence="2">The sequence shown here is derived from an EMBL/GenBank/DDBJ whole genome shotgun (WGS) entry which is preliminary data.</text>
</comment>
<evidence type="ECO:0000313" key="3">
    <source>
        <dbReference type="Proteomes" id="UP000287144"/>
    </source>
</evidence>
<feature type="non-terminal residue" evidence="2">
    <location>
        <position position="129"/>
    </location>
</feature>
<keyword evidence="3" id="KW-1185">Reference proteome</keyword>
<accession>A0A428RG47</accession>
<organism evidence="2 3">
    <name type="scientific">Fusarium oligoseptatum</name>
    <dbReference type="NCBI Taxonomy" id="2604345"/>
    <lineage>
        <taxon>Eukaryota</taxon>
        <taxon>Fungi</taxon>
        <taxon>Dikarya</taxon>
        <taxon>Ascomycota</taxon>
        <taxon>Pezizomycotina</taxon>
        <taxon>Sordariomycetes</taxon>
        <taxon>Hypocreomycetidae</taxon>
        <taxon>Hypocreales</taxon>
        <taxon>Nectriaceae</taxon>
        <taxon>Fusarium</taxon>
        <taxon>Fusarium solani species complex</taxon>
    </lineage>
</organism>
<dbReference type="Proteomes" id="UP000287144">
    <property type="component" value="Unassembled WGS sequence"/>
</dbReference>
<evidence type="ECO:0000313" key="2">
    <source>
        <dbReference type="EMBL" id="RSL76481.1"/>
    </source>
</evidence>
<reference evidence="2 3" key="1">
    <citation type="submission" date="2017-06" db="EMBL/GenBank/DDBJ databases">
        <title>Comparative genomic analysis of Ambrosia Fusariam Clade fungi.</title>
        <authorList>
            <person name="Stajich J.E."/>
            <person name="Carrillo J."/>
            <person name="Kijimoto T."/>
            <person name="Eskalen A."/>
            <person name="O'Donnell K."/>
            <person name="Kasson M."/>
        </authorList>
    </citation>
    <scope>NUCLEOTIDE SEQUENCE [LARGE SCALE GENOMIC DNA]</scope>
    <source>
        <strain evidence="2 3">NRRL62579</strain>
    </source>
</reference>
<dbReference type="AlphaFoldDB" id="A0A428RG47"/>
<evidence type="ECO:0000256" key="1">
    <source>
        <dbReference type="SAM" id="MobiDB-lite"/>
    </source>
</evidence>
<name>A0A428RG47_9HYPO</name>
<protein>
    <submittedName>
        <fullName evidence="2">Uncharacterized protein</fullName>
    </submittedName>
</protein>
<dbReference type="EMBL" id="NKCK01000917">
    <property type="protein sequence ID" value="RSL76481.1"/>
    <property type="molecule type" value="Genomic_DNA"/>
</dbReference>
<feature type="region of interest" description="Disordered" evidence="1">
    <location>
        <begin position="1"/>
        <end position="31"/>
    </location>
</feature>
<proteinExistence type="predicted"/>
<gene>
    <name evidence="2" type="ORF">CEP52_017783</name>
</gene>
<sequence>MQEPTSQHRLSRTGGLRIPAPFPSCSEAHPLDSPGCKWQVEPLQLMHESNGLLRHVLDKVVDRETPFCGRKVDTIQQSVQRGHLLVLLDRRHLLHDDGYDEVKEPSGAQCPFSLGSEVEEGAQHLTLSV</sequence>